<protein>
    <submittedName>
        <fullName evidence="1">Uncharacterized protein</fullName>
    </submittedName>
</protein>
<sequence length="59" mass="6280">MVKRVVWVRSVVVPVVVVVVSLLAAVGVVAAPSSPVFGDIDQARHGSIIIHKHERQNGT</sequence>
<dbReference type="EMBL" id="MWWS01000005">
    <property type="protein sequence ID" value="OZG49299.1"/>
    <property type="molecule type" value="Genomic_DNA"/>
</dbReference>
<organism evidence="1 2">
    <name type="scientific">Bombiscardovia coagulans</name>
    <dbReference type="NCBI Taxonomy" id="686666"/>
    <lineage>
        <taxon>Bacteria</taxon>
        <taxon>Bacillati</taxon>
        <taxon>Actinomycetota</taxon>
        <taxon>Actinomycetes</taxon>
        <taxon>Bifidobacteriales</taxon>
        <taxon>Bifidobacteriaceae</taxon>
        <taxon>Bombiscardovia</taxon>
    </lineage>
</organism>
<proteinExistence type="predicted"/>
<dbReference type="AlphaFoldDB" id="A0A261ER22"/>
<evidence type="ECO:0000313" key="2">
    <source>
        <dbReference type="Proteomes" id="UP000216004"/>
    </source>
</evidence>
<evidence type="ECO:0000313" key="1">
    <source>
        <dbReference type="EMBL" id="OZG49299.1"/>
    </source>
</evidence>
<accession>A0A261ER22</accession>
<keyword evidence="2" id="KW-1185">Reference proteome</keyword>
<comment type="caution">
    <text evidence="1">The sequence shown here is derived from an EMBL/GenBank/DDBJ whole genome shotgun (WGS) entry which is preliminary data.</text>
</comment>
<name>A0A261ER22_9BIFI</name>
<feature type="non-terminal residue" evidence="1">
    <location>
        <position position="59"/>
    </location>
</feature>
<gene>
    <name evidence="1" type="ORF">BOCO_1108</name>
</gene>
<reference evidence="1 2" key="1">
    <citation type="journal article" date="2017" name="BMC Genomics">
        <title>Comparative genomic and phylogenomic analyses of the Bifidobacteriaceae family.</title>
        <authorList>
            <person name="Lugli G.A."/>
            <person name="Milani C."/>
            <person name="Turroni F."/>
            <person name="Duranti S."/>
            <person name="Mancabelli L."/>
            <person name="Mangifesta M."/>
            <person name="Ferrario C."/>
            <person name="Modesto M."/>
            <person name="Mattarelli P."/>
            <person name="Jiri K."/>
            <person name="van Sinderen D."/>
            <person name="Ventura M."/>
        </authorList>
    </citation>
    <scope>NUCLEOTIDE SEQUENCE [LARGE SCALE GENOMIC DNA]</scope>
    <source>
        <strain evidence="1 2">DSM 22924</strain>
    </source>
</reference>
<dbReference type="Proteomes" id="UP000216004">
    <property type="component" value="Unassembled WGS sequence"/>
</dbReference>